<evidence type="ECO:0000256" key="5">
    <source>
        <dbReference type="ARBA" id="ARBA00023284"/>
    </source>
</evidence>
<name>Q08FC0_DPV84</name>
<evidence type="ECO:0000313" key="8">
    <source>
        <dbReference type="Proteomes" id="UP000162522"/>
    </source>
</evidence>
<keyword evidence="2 6" id="KW-0813">Transport</keyword>
<keyword evidence="4" id="KW-1015">Disulfide bond</keyword>
<evidence type="ECO:0000256" key="3">
    <source>
        <dbReference type="ARBA" id="ARBA00022982"/>
    </source>
</evidence>
<dbReference type="Pfam" id="PF05768">
    <property type="entry name" value="Glrx-like"/>
    <property type="match status" value="1"/>
</dbReference>
<evidence type="ECO:0000256" key="6">
    <source>
        <dbReference type="RuleBase" id="RU363082"/>
    </source>
</evidence>
<keyword evidence="3 6" id="KW-0249">Electron transport</keyword>
<protein>
    <recommendedName>
        <fullName evidence="6">Glutaredoxin-2</fullName>
    </recommendedName>
</protein>
<gene>
    <name evidence="7" type="ORF">DpV84gp062</name>
</gene>
<reference evidence="7 8" key="1">
    <citation type="journal article" date="2005" name="J. Virol.">
        <title>Genome of deerpox virus.</title>
        <authorList>
            <person name="Afonso C.L."/>
            <person name="Delhon G."/>
            <person name="Tulman E.R."/>
            <person name="Lu Z."/>
            <person name="Zsak A."/>
            <person name="Becerra V.M."/>
            <person name="Zsak L."/>
            <person name="Kutish G.F."/>
            <person name="Rock D.L."/>
        </authorList>
    </citation>
    <scope>NUCLEOTIDE SEQUENCE [LARGE SCALE GENOMIC DNA]</scope>
    <source>
        <strain evidence="7">W-1170-84</strain>
    </source>
</reference>
<dbReference type="InterPro" id="IPR008554">
    <property type="entry name" value="Glutaredoxin-like"/>
</dbReference>
<evidence type="ECO:0000256" key="1">
    <source>
        <dbReference type="ARBA" id="ARBA00011738"/>
    </source>
</evidence>
<organism evidence="7 8">
    <name type="scientific">Deerpox virus (strain W-1170-84)</name>
    <name type="common">DPV</name>
    <dbReference type="NCBI Taxonomy" id="305676"/>
    <lineage>
        <taxon>Viruses</taxon>
        <taxon>Varidnaviria</taxon>
        <taxon>Bamfordvirae</taxon>
        <taxon>Nucleocytoviricota</taxon>
        <taxon>Pokkesviricetes</taxon>
        <taxon>Chitovirales</taxon>
        <taxon>Poxviridae</taxon>
        <taxon>Chordopoxvirinae</taxon>
        <taxon>Cervidpoxvirus</taxon>
        <taxon>Cervidpoxvirus muledeerpox</taxon>
        <taxon>Mule deerpox virus</taxon>
    </lineage>
</organism>
<dbReference type="EMBL" id="AY689437">
    <property type="protein sequence ID" value="ABI99046.1"/>
    <property type="molecule type" value="Genomic_DNA"/>
</dbReference>
<comment type="subcellular location">
    <subcellularLocation>
        <location evidence="6">Host cytoplasm</location>
    </subcellularLocation>
</comment>
<evidence type="ECO:0000256" key="4">
    <source>
        <dbReference type="ARBA" id="ARBA00023157"/>
    </source>
</evidence>
<dbReference type="Proteomes" id="UP000162522">
    <property type="component" value="Segment"/>
</dbReference>
<organismHost>
    <name type="scientific">Odocoileus hemionus</name>
    <name type="common">Mule deer</name>
    <name type="synonym">Cervus hemionus</name>
    <dbReference type="NCBI Taxonomy" id="9872"/>
</organismHost>
<comment type="function">
    <text evidence="6">Glutaredoxin necessary for virion morphogenesis and virus replication.</text>
</comment>
<evidence type="ECO:0000313" key="7">
    <source>
        <dbReference type="EMBL" id="ABI99046.1"/>
    </source>
</evidence>
<proteinExistence type="inferred from homology"/>
<comment type="similarity">
    <text evidence="6">Belongs to the glutaredoxin family.</text>
</comment>
<evidence type="ECO:0000256" key="2">
    <source>
        <dbReference type="ARBA" id="ARBA00022448"/>
    </source>
</evidence>
<keyword evidence="5 6" id="KW-0676">Redox-active center</keyword>
<sequence length="125" mass="14305">MKKTLILFGKPLCGICESISDAMKALEDEYTILRINILQFFSKTGQIKEYELEQGIVFINNFFNHLSSEASSLFKYDPETGQMAFVNISKFLNLALVDKSFIKLESLREEIENAPYGVWPPPKTE</sequence>
<dbReference type="Gene3D" id="3.40.30.10">
    <property type="entry name" value="Glutaredoxin"/>
    <property type="match status" value="1"/>
</dbReference>
<keyword evidence="6" id="KW-1035">Host cytoplasm</keyword>
<comment type="subunit">
    <text evidence="1">Homodimer.</text>
</comment>
<dbReference type="GO" id="GO:0030430">
    <property type="term" value="C:host cell cytoplasm"/>
    <property type="evidence" value="ECO:0007669"/>
    <property type="project" value="UniProtKB-SubCell"/>
</dbReference>
<accession>Q08FC0</accession>